<dbReference type="GO" id="GO:0008707">
    <property type="term" value="F:inositol hexakisphosphate 4-phosphatase activity"/>
    <property type="evidence" value="ECO:0007669"/>
    <property type="project" value="UniProtKB-EC"/>
</dbReference>
<sequence>MLKRRLTRLLALLVLTVPTLAACGAGDATPTTAPAAATATTAPATGAEATATTAPVAEATATTTEATAEPAATEGNVLRVHQVAYPDVFDPQKSSYSAEIVLLSQNYEGLTRLNDKLETVPGAAEKWESNAEGTVFTFTLRPDLKYSDGSALTSKNFAYAIERTCDPVTAGEYQSILFDITGCADFASAVVTDTAQYDAAKAALGVSTPDDKTIVISTVQAAPYLPTIAGLWVMYPAKAELIEKGGENWWKDASLQVGNGPFQFSRIAEDQQIDFVRNENYWNKAKLDGISMIYIDDSSVALEAYRQGQLDIFQPDPSQIPAVQSDADLGPLYISYPGANTTGLQFNTTTEPFNDPKVREAFAYAIDRETFCEVIRNGDCLPTLTWIPQGIPGYDATEDRFAFDPEKAKAALAESTYGSADKLPEITFAYSSNDTANQARHEFLANTFREVLGVEVKLQPLPSKDLSAAKKDNATYPQISLGGWIQDYPDAQNWLSVFWSSKATFAQRQGYGNPVVDEFLTKADTSTDEATRLEAYGAAQKLIVGDLPTAMMYNRVNKYVINPRVSGFSQTAADDQFPGQWTSYSIEIK</sequence>
<keyword evidence="4 6" id="KW-0732">Signal</keyword>
<evidence type="ECO:0000313" key="8">
    <source>
        <dbReference type="EMBL" id="ABX03871.1"/>
    </source>
</evidence>
<dbReference type="KEGG" id="hau:Haur_1223"/>
<dbReference type="GO" id="GO:0015833">
    <property type="term" value="P:peptide transport"/>
    <property type="evidence" value="ECO:0007669"/>
    <property type="project" value="TreeGrafter"/>
</dbReference>
<evidence type="ECO:0000256" key="5">
    <source>
        <dbReference type="SAM" id="MobiDB-lite"/>
    </source>
</evidence>
<reference evidence="8 9" key="1">
    <citation type="journal article" date="2011" name="Stand. Genomic Sci.">
        <title>Complete genome sequence of the filamentous gliding predatory bacterium Herpetosiphon aurantiacus type strain (114-95(T)).</title>
        <authorList>
            <person name="Kiss H."/>
            <person name="Nett M."/>
            <person name="Domin N."/>
            <person name="Martin K."/>
            <person name="Maresca J.A."/>
            <person name="Copeland A."/>
            <person name="Lapidus A."/>
            <person name="Lucas S."/>
            <person name="Berry K.W."/>
            <person name="Glavina Del Rio T."/>
            <person name="Dalin E."/>
            <person name="Tice H."/>
            <person name="Pitluck S."/>
            <person name="Richardson P."/>
            <person name="Bruce D."/>
            <person name="Goodwin L."/>
            <person name="Han C."/>
            <person name="Detter J.C."/>
            <person name="Schmutz J."/>
            <person name="Brettin T."/>
            <person name="Land M."/>
            <person name="Hauser L."/>
            <person name="Kyrpides N.C."/>
            <person name="Ivanova N."/>
            <person name="Goker M."/>
            <person name="Woyke T."/>
            <person name="Klenk H.P."/>
            <person name="Bryant D.A."/>
        </authorList>
    </citation>
    <scope>NUCLEOTIDE SEQUENCE [LARGE SCALE GENOMIC DNA]</scope>
    <source>
        <strain evidence="9">ATCC 23779 / DSM 785 / 114-95</strain>
    </source>
</reference>
<dbReference type="BioCyc" id="HAUR316274:GHYA-1245-MONOMER"/>
<dbReference type="PANTHER" id="PTHR30290">
    <property type="entry name" value="PERIPLASMIC BINDING COMPONENT OF ABC TRANSPORTER"/>
    <property type="match status" value="1"/>
</dbReference>
<dbReference type="Gene3D" id="3.40.190.10">
    <property type="entry name" value="Periplasmic binding protein-like II"/>
    <property type="match status" value="1"/>
</dbReference>
<proteinExistence type="inferred from homology"/>
<dbReference type="Proteomes" id="UP000000787">
    <property type="component" value="Chromosome"/>
</dbReference>
<dbReference type="Pfam" id="PF00496">
    <property type="entry name" value="SBP_bac_5"/>
    <property type="match status" value="1"/>
</dbReference>
<evidence type="ECO:0000313" key="9">
    <source>
        <dbReference type="Proteomes" id="UP000000787"/>
    </source>
</evidence>
<evidence type="ECO:0000256" key="3">
    <source>
        <dbReference type="ARBA" id="ARBA00022448"/>
    </source>
</evidence>
<dbReference type="InterPro" id="IPR030678">
    <property type="entry name" value="Peptide/Ni-bd"/>
</dbReference>
<feature type="chain" id="PRO_5002731788" evidence="6">
    <location>
        <begin position="22"/>
        <end position="589"/>
    </location>
</feature>
<dbReference type="PANTHER" id="PTHR30290:SF10">
    <property type="entry name" value="PERIPLASMIC OLIGOPEPTIDE-BINDING PROTEIN-RELATED"/>
    <property type="match status" value="1"/>
</dbReference>
<name>A9B1I6_HERA2</name>
<dbReference type="Gene3D" id="3.90.76.10">
    <property type="entry name" value="Dipeptide-binding Protein, Domain 1"/>
    <property type="match status" value="1"/>
</dbReference>
<feature type="domain" description="Solute-binding protein family 5" evidence="7">
    <location>
        <begin position="119"/>
        <end position="503"/>
    </location>
</feature>
<feature type="region of interest" description="Disordered" evidence="5">
    <location>
        <begin position="28"/>
        <end position="53"/>
    </location>
</feature>
<accession>A9B1I6</accession>
<dbReference type="PROSITE" id="PS51257">
    <property type="entry name" value="PROKAR_LIPOPROTEIN"/>
    <property type="match status" value="1"/>
</dbReference>
<dbReference type="EMBL" id="CP000875">
    <property type="protein sequence ID" value="ABX03871.1"/>
    <property type="molecule type" value="Genomic_DNA"/>
</dbReference>
<evidence type="ECO:0000256" key="2">
    <source>
        <dbReference type="ARBA" id="ARBA00005695"/>
    </source>
</evidence>
<dbReference type="AlphaFoldDB" id="A9B1I6"/>
<dbReference type="GO" id="GO:0043190">
    <property type="term" value="C:ATP-binding cassette (ABC) transporter complex"/>
    <property type="evidence" value="ECO:0007669"/>
    <property type="project" value="InterPro"/>
</dbReference>
<dbReference type="InterPro" id="IPR039424">
    <property type="entry name" value="SBP_5"/>
</dbReference>
<dbReference type="SUPFAM" id="SSF53850">
    <property type="entry name" value="Periplasmic binding protein-like II"/>
    <property type="match status" value="1"/>
</dbReference>
<comment type="subcellular location">
    <subcellularLocation>
        <location evidence="1">Cell envelope</location>
    </subcellularLocation>
</comment>
<evidence type="ECO:0000256" key="1">
    <source>
        <dbReference type="ARBA" id="ARBA00004196"/>
    </source>
</evidence>
<evidence type="ECO:0000259" key="7">
    <source>
        <dbReference type="Pfam" id="PF00496"/>
    </source>
</evidence>
<evidence type="ECO:0000256" key="4">
    <source>
        <dbReference type="ARBA" id="ARBA00022729"/>
    </source>
</evidence>
<keyword evidence="8" id="KW-0378">Hydrolase</keyword>
<dbReference type="eggNOG" id="COG4166">
    <property type="taxonomic scope" value="Bacteria"/>
</dbReference>
<keyword evidence="9" id="KW-1185">Reference proteome</keyword>
<dbReference type="GO" id="GO:0042597">
    <property type="term" value="C:periplasmic space"/>
    <property type="evidence" value="ECO:0007669"/>
    <property type="project" value="UniProtKB-ARBA"/>
</dbReference>
<dbReference type="Gene3D" id="3.10.105.10">
    <property type="entry name" value="Dipeptide-binding Protein, Domain 3"/>
    <property type="match status" value="1"/>
</dbReference>
<dbReference type="CDD" id="cd08504">
    <property type="entry name" value="PBP2_OppA"/>
    <property type="match status" value="1"/>
</dbReference>
<protein>
    <submittedName>
        <fullName evidence="8">4-phytase</fullName>
        <ecNumber evidence="8">3.1.3.26</ecNumber>
    </submittedName>
</protein>
<dbReference type="InParanoid" id="A9B1I6"/>
<dbReference type="STRING" id="316274.Haur_1223"/>
<dbReference type="HOGENOM" id="CLU_017028_0_3_0"/>
<organism evidence="8 9">
    <name type="scientific">Herpetosiphon aurantiacus (strain ATCC 23779 / DSM 785 / 114-95)</name>
    <dbReference type="NCBI Taxonomy" id="316274"/>
    <lineage>
        <taxon>Bacteria</taxon>
        <taxon>Bacillati</taxon>
        <taxon>Chloroflexota</taxon>
        <taxon>Chloroflexia</taxon>
        <taxon>Herpetosiphonales</taxon>
        <taxon>Herpetosiphonaceae</taxon>
        <taxon>Herpetosiphon</taxon>
    </lineage>
</organism>
<evidence type="ECO:0000256" key="6">
    <source>
        <dbReference type="SAM" id="SignalP"/>
    </source>
</evidence>
<dbReference type="FunCoup" id="A9B1I6">
    <property type="interactions" value="177"/>
</dbReference>
<dbReference type="InterPro" id="IPR000914">
    <property type="entry name" value="SBP_5_dom"/>
</dbReference>
<dbReference type="GO" id="GO:1904680">
    <property type="term" value="F:peptide transmembrane transporter activity"/>
    <property type="evidence" value="ECO:0007669"/>
    <property type="project" value="TreeGrafter"/>
</dbReference>
<gene>
    <name evidence="8" type="ordered locus">Haur_1223</name>
</gene>
<dbReference type="PIRSF" id="PIRSF002741">
    <property type="entry name" value="MppA"/>
    <property type="match status" value="1"/>
</dbReference>
<comment type="similarity">
    <text evidence="2">Belongs to the bacterial solute-binding protein 5 family.</text>
</comment>
<dbReference type="GO" id="GO:0030313">
    <property type="term" value="C:cell envelope"/>
    <property type="evidence" value="ECO:0007669"/>
    <property type="project" value="UniProtKB-SubCell"/>
</dbReference>
<keyword evidence="3" id="KW-0813">Transport</keyword>
<dbReference type="EC" id="3.1.3.26" evidence="8"/>
<feature type="signal peptide" evidence="6">
    <location>
        <begin position="1"/>
        <end position="21"/>
    </location>
</feature>